<sequence>MISHLSSWEVTAKATLLKPSHNNEVEHLNEVTQLHCQSVIHNTLEIVRCYGVHLLNHLPSRSLRPQPSTKDLNQPTTQEYEAI</sequence>
<name>A0A5J4V0T9_9EUKA</name>
<evidence type="ECO:0000313" key="3">
    <source>
        <dbReference type="Proteomes" id="UP000324800"/>
    </source>
</evidence>
<evidence type="ECO:0000256" key="1">
    <source>
        <dbReference type="SAM" id="MobiDB-lite"/>
    </source>
</evidence>
<evidence type="ECO:0000313" key="2">
    <source>
        <dbReference type="EMBL" id="KAA6376012.1"/>
    </source>
</evidence>
<accession>A0A5J4V0T9</accession>
<feature type="compositionally biased region" description="Polar residues" evidence="1">
    <location>
        <begin position="63"/>
        <end position="83"/>
    </location>
</feature>
<proteinExistence type="predicted"/>
<comment type="caution">
    <text evidence="2">The sequence shown here is derived from an EMBL/GenBank/DDBJ whole genome shotgun (WGS) entry which is preliminary data.</text>
</comment>
<organism evidence="2 3">
    <name type="scientific">Streblomastix strix</name>
    <dbReference type="NCBI Taxonomy" id="222440"/>
    <lineage>
        <taxon>Eukaryota</taxon>
        <taxon>Metamonada</taxon>
        <taxon>Preaxostyla</taxon>
        <taxon>Oxymonadida</taxon>
        <taxon>Streblomastigidae</taxon>
        <taxon>Streblomastix</taxon>
    </lineage>
</organism>
<protein>
    <submittedName>
        <fullName evidence="2">Uncharacterized protein</fullName>
    </submittedName>
</protein>
<dbReference type="AlphaFoldDB" id="A0A5J4V0T9"/>
<dbReference type="Proteomes" id="UP000324800">
    <property type="component" value="Unassembled WGS sequence"/>
</dbReference>
<feature type="region of interest" description="Disordered" evidence="1">
    <location>
        <begin position="60"/>
        <end position="83"/>
    </location>
</feature>
<dbReference type="EMBL" id="SNRW01010821">
    <property type="protein sequence ID" value="KAA6376012.1"/>
    <property type="molecule type" value="Genomic_DNA"/>
</dbReference>
<reference evidence="2 3" key="1">
    <citation type="submission" date="2019-03" db="EMBL/GenBank/DDBJ databases">
        <title>Single cell metagenomics reveals metabolic interactions within the superorganism composed of flagellate Streblomastix strix and complex community of Bacteroidetes bacteria on its surface.</title>
        <authorList>
            <person name="Treitli S.C."/>
            <person name="Kolisko M."/>
            <person name="Husnik F."/>
            <person name="Keeling P."/>
            <person name="Hampl V."/>
        </authorList>
    </citation>
    <scope>NUCLEOTIDE SEQUENCE [LARGE SCALE GENOMIC DNA]</scope>
    <source>
        <strain evidence="2">ST1C</strain>
    </source>
</reference>
<gene>
    <name evidence="2" type="ORF">EZS28_028463</name>
</gene>